<sequence length="1476" mass="159715">MRRLLGRPQSDSTANDNSNLGPTSSPLPTSYRPNQSQNVTYQASQPIVCLDRSADGRLAVLGGRDILKTIHIDGLHVREGVDLRAYIQAQQANRSSSLGNQLAIKDVKWSSNHEGEPTIFTACASGQIFQYNVSRLGSATPGGTVLDVIQTQEESRQINKLDTNPHKNTLLLSGGQEGIVRLFDVRSPQTTRNGQLTFRAFKAFQGNSEGIRDIKWCPKDGLIFACATDSGAILKWDVKKANAPLLKINAHASPRGTSSISWHPDGNHLVSGGFDRKVHVWDMSTTAERKQRAKWTISAPAPVNVVSWRPPLWSATAQAKRGAQIAVSYGDSGHGKKFGISAVHIWDLGRPTMPYKEINRFDISPSALLWHDQDLLWTAGLDGLFSQSDVAFAPKVMDRQPLSSLDFSPSGDVVMMLEERAHPPRPRPATAVPEVAATPSLGTSPSGQILSVSRSDSEDDVVGSFLGPRKRNGRRRRPSVRSTQPYSTTPPSGTGTEEPIISLEQAVNLTGTFKPQQIMAIGRVPVASKTAVYQYMSSHYLDALEKGLPSTEDGRPLNERVAGIMDHYARAAETVSQFRLAQTWRILAYAMGLLLTRRSEYHLEMRTARRKNSKPFGLIEKSDSKGNLTKFGSMPQLSQLKVNGDASPRRATSVSSVESRQTLKKSLLAEEIDSESNAATPLARPVDESVTEEQHQFRSSGQTLTPVQEVESFTLPPNLNASLLNSGKPDGEGGGRKRLDSAPISEVSHDSQISSTEGYDFYDMEAVDVLPKAIDMPKKREPLSLEYVGPKTPNTRQRMTVNRHDSDESFAQMFSVSDTSHEASDVSVSSYSRNPPPASRGQPKSGSGSGSRSTPEDEYESRIRGRQLESSPDQKKQSLPRAPVRQDSDLSEIFMISQTTADSLESDYSPKISHEASQNPIEHPAPRLEVMRSMSPRKTSNERVALGRPEEQTSKTVIETDFMPWPDDPDFPFPLLSDVNSKNRAVLPPLDPYKLLSRALEFEAQHSALNASAMVLLLRPLVPDEIIDEGQATAILYHHHQRLMSQKLFVEAALLRNLCVRDWPDGIDVWGDNYTSIFNRSQQRVNVGFTCSQCHKPREIDRSGNTIPTASAIWKCERCRATMAPCAICGHRDATASALTPIPVAEALARSDDADDDTVLATWWYCPGCAHGGHATCIQGWHAPVTPPTTPPSNNYGRYRAGTTSGTSTPGGGGNNYNMMSLLQSHDTAVPETYSDGCCPLDGCGHACLPGKWRNETNIGKAEELGRVVREQTRAGTPLAPAAIQRQQQAVGINNNSDHHPTSSTSSSRRHSTAAANTVAFEPYAGSAPAVVGGVRSDIVEVSQSRAVEGVREALALAGIGRGGGGGMGIGGENEPDRLSGYHAQNRSTGGGIMSVLSSSPGRMTSHLATAFNANYNSHNNHTESAPAASGGGAGGLGAANSGGGGGAGGTKTDRTDRERRKSVKFGGVTEDGRGR</sequence>
<evidence type="ECO:0000256" key="7">
    <source>
        <dbReference type="SAM" id="MobiDB-lite"/>
    </source>
</evidence>
<protein>
    <submittedName>
        <fullName evidence="8">WD domain-containing protein</fullName>
    </submittedName>
</protein>
<dbReference type="InterPro" id="IPR001680">
    <property type="entry name" value="WD40_rpt"/>
</dbReference>
<dbReference type="PANTHER" id="PTHR46200:SF1">
    <property type="entry name" value="GATOR COMPLEX PROTEIN WDR24"/>
    <property type="match status" value="1"/>
</dbReference>
<dbReference type="InterPro" id="IPR036322">
    <property type="entry name" value="WD40_repeat_dom_sf"/>
</dbReference>
<evidence type="ECO:0000256" key="2">
    <source>
        <dbReference type="ARBA" id="ARBA00022723"/>
    </source>
</evidence>
<dbReference type="SMART" id="SM00320">
    <property type="entry name" value="WD40"/>
    <property type="match status" value="4"/>
</dbReference>
<evidence type="ECO:0000256" key="6">
    <source>
        <dbReference type="PROSITE-ProRule" id="PRU00221"/>
    </source>
</evidence>
<feature type="compositionally biased region" description="Basic residues" evidence="7">
    <location>
        <begin position="468"/>
        <end position="479"/>
    </location>
</feature>
<feature type="compositionally biased region" description="Low complexity" evidence="7">
    <location>
        <begin position="715"/>
        <end position="726"/>
    </location>
</feature>
<feature type="compositionally biased region" description="Basic and acidic residues" evidence="7">
    <location>
        <begin position="729"/>
        <end position="740"/>
    </location>
</feature>
<evidence type="ECO:0000313" key="8">
    <source>
        <dbReference type="EMBL" id="KAK8856013.1"/>
    </source>
</evidence>
<dbReference type="PROSITE" id="PS50082">
    <property type="entry name" value="WD_REPEATS_2"/>
    <property type="match status" value="1"/>
</dbReference>
<reference evidence="8 9" key="1">
    <citation type="journal article" date="2024" name="IMA Fungus">
        <title>Apiospora arundinis, a panoply of carbohydrate-active enzymes and secondary metabolites.</title>
        <authorList>
            <person name="Sorensen T."/>
            <person name="Petersen C."/>
            <person name="Muurmann A.T."/>
            <person name="Christiansen J.V."/>
            <person name="Brundto M.L."/>
            <person name="Overgaard C.K."/>
            <person name="Boysen A.T."/>
            <person name="Wollenberg R.D."/>
            <person name="Larsen T.O."/>
            <person name="Sorensen J.L."/>
            <person name="Nielsen K.L."/>
            <person name="Sondergaard T.E."/>
        </authorList>
    </citation>
    <scope>NUCLEOTIDE SEQUENCE [LARGE SCALE GENOMIC DNA]</scope>
    <source>
        <strain evidence="8 9">AAU 773</strain>
    </source>
</reference>
<keyword evidence="5" id="KW-0862">Zinc</keyword>
<feature type="compositionally biased region" description="Low complexity" evidence="7">
    <location>
        <begin position="485"/>
        <end position="497"/>
    </location>
</feature>
<evidence type="ECO:0000313" key="9">
    <source>
        <dbReference type="Proteomes" id="UP001390339"/>
    </source>
</evidence>
<dbReference type="InterPro" id="IPR019775">
    <property type="entry name" value="WD40_repeat_CS"/>
</dbReference>
<dbReference type="Pfam" id="PF00400">
    <property type="entry name" value="WD40"/>
    <property type="match status" value="1"/>
</dbReference>
<feature type="region of interest" description="Disordered" evidence="7">
    <location>
        <begin position="614"/>
        <end position="753"/>
    </location>
</feature>
<dbReference type="Proteomes" id="UP001390339">
    <property type="component" value="Unassembled WGS sequence"/>
</dbReference>
<feature type="compositionally biased region" description="Polar residues" evidence="7">
    <location>
        <begin position="842"/>
        <end position="853"/>
    </location>
</feature>
<dbReference type="PROSITE" id="PS50294">
    <property type="entry name" value="WD_REPEATS_REGION"/>
    <property type="match status" value="1"/>
</dbReference>
<comment type="caution">
    <text evidence="8">The sequence shown here is derived from an EMBL/GenBank/DDBJ whole genome shotgun (WGS) entry which is preliminary data.</text>
</comment>
<feature type="compositionally biased region" description="Polar residues" evidence="7">
    <location>
        <begin position="9"/>
        <end position="38"/>
    </location>
</feature>
<feature type="compositionally biased region" description="Polar residues" evidence="7">
    <location>
        <begin position="697"/>
        <end position="706"/>
    </location>
</feature>
<accession>A0ABR2I0W6</accession>
<keyword evidence="4" id="KW-0863">Zinc-finger</keyword>
<feature type="region of interest" description="Disordered" evidence="7">
    <location>
        <begin position="817"/>
        <end position="891"/>
    </location>
</feature>
<gene>
    <name evidence="8" type="ORF">PGQ11_011925</name>
</gene>
<proteinExistence type="predicted"/>
<evidence type="ECO:0000256" key="3">
    <source>
        <dbReference type="ARBA" id="ARBA00022737"/>
    </source>
</evidence>
<feature type="region of interest" description="Disordered" evidence="7">
    <location>
        <begin position="1293"/>
        <end position="1314"/>
    </location>
</feature>
<feature type="compositionally biased region" description="Basic and acidic residues" evidence="7">
    <location>
        <begin position="860"/>
        <end position="876"/>
    </location>
</feature>
<dbReference type="Gene3D" id="2.130.10.10">
    <property type="entry name" value="YVTN repeat-like/Quinoprotein amine dehydrogenase"/>
    <property type="match status" value="2"/>
</dbReference>
<keyword evidence="3" id="KW-0677">Repeat</keyword>
<dbReference type="PROSITE" id="PS00678">
    <property type="entry name" value="WD_REPEATS_1"/>
    <property type="match status" value="1"/>
</dbReference>
<dbReference type="SUPFAM" id="SSF50978">
    <property type="entry name" value="WD40 repeat-like"/>
    <property type="match status" value="1"/>
</dbReference>
<evidence type="ECO:0000256" key="1">
    <source>
        <dbReference type="ARBA" id="ARBA00022574"/>
    </source>
</evidence>
<feature type="repeat" description="WD" evidence="6">
    <location>
        <begin position="250"/>
        <end position="291"/>
    </location>
</feature>
<dbReference type="EMBL" id="JAPCWZ010000007">
    <property type="protein sequence ID" value="KAK8856013.1"/>
    <property type="molecule type" value="Genomic_DNA"/>
</dbReference>
<keyword evidence="2" id="KW-0479">Metal-binding</keyword>
<dbReference type="PANTHER" id="PTHR46200">
    <property type="entry name" value="GATOR COMPLEX PROTEIN WDR24"/>
    <property type="match status" value="1"/>
</dbReference>
<feature type="region of interest" description="Disordered" evidence="7">
    <location>
        <begin position="1"/>
        <end position="38"/>
    </location>
</feature>
<keyword evidence="9" id="KW-1185">Reference proteome</keyword>
<feature type="region of interest" description="Disordered" evidence="7">
    <location>
        <begin position="1422"/>
        <end position="1476"/>
    </location>
</feature>
<organism evidence="8 9">
    <name type="scientific">Apiospora arundinis</name>
    <dbReference type="NCBI Taxonomy" id="335852"/>
    <lineage>
        <taxon>Eukaryota</taxon>
        <taxon>Fungi</taxon>
        <taxon>Dikarya</taxon>
        <taxon>Ascomycota</taxon>
        <taxon>Pezizomycotina</taxon>
        <taxon>Sordariomycetes</taxon>
        <taxon>Xylariomycetidae</taxon>
        <taxon>Amphisphaeriales</taxon>
        <taxon>Apiosporaceae</taxon>
        <taxon>Apiospora</taxon>
    </lineage>
</organism>
<feature type="compositionally biased region" description="Gly residues" evidence="7">
    <location>
        <begin position="1430"/>
        <end position="1450"/>
    </location>
</feature>
<feature type="compositionally biased region" description="Polar residues" evidence="7">
    <location>
        <begin position="650"/>
        <end position="660"/>
    </location>
</feature>
<feature type="compositionally biased region" description="Low complexity" evidence="7">
    <location>
        <begin position="1302"/>
        <end position="1314"/>
    </location>
</feature>
<evidence type="ECO:0000256" key="4">
    <source>
        <dbReference type="ARBA" id="ARBA00022771"/>
    </source>
</evidence>
<feature type="region of interest" description="Disordered" evidence="7">
    <location>
        <begin position="437"/>
        <end position="497"/>
    </location>
</feature>
<dbReference type="InterPro" id="IPR015943">
    <property type="entry name" value="WD40/YVTN_repeat-like_dom_sf"/>
</dbReference>
<keyword evidence="1 6" id="KW-0853">WD repeat</keyword>
<feature type="compositionally biased region" description="Polar residues" evidence="7">
    <location>
        <begin position="440"/>
        <end position="450"/>
    </location>
</feature>
<dbReference type="InterPro" id="IPR037590">
    <property type="entry name" value="WDR24"/>
</dbReference>
<name>A0ABR2I0W6_9PEZI</name>
<evidence type="ECO:0000256" key="5">
    <source>
        <dbReference type="ARBA" id="ARBA00022833"/>
    </source>
</evidence>